<keyword evidence="2" id="KW-0472">Membrane</keyword>
<comment type="caution">
    <text evidence="3">The sequence shown here is derived from an EMBL/GenBank/DDBJ whole genome shotgun (WGS) entry which is preliminary data.</text>
</comment>
<feature type="region of interest" description="Disordered" evidence="1">
    <location>
        <begin position="176"/>
        <end position="200"/>
    </location>
</feature>
<organism evidence="3 4">
    <name type="scientific">Pythium insidiosum</name>
    <name type="common">Pythiosis disease agent</name>
    <dbReference type="NCBI Taxonomy" id="114742"/>
    <lineage>
        <taxon>Eukaryota</taxon>
        <taxon>Sar</taxon>
        <taxon>Stramenopiles</taxon>
        <taxon>Oomycota</taxon>
        <taxon>Peronosporomycetes</taxon>
        <taxon>Pythiales</taxon>
        <taxon>Pythiaceae</taxon>
        <taxon>Pythium</taxon>
    </lineage>
</organism>
<evidence type="ECO:0000256" key="2">
    <source>
        <dbReference type="SAM" id="Phobius"/>
    </source>
</evidence>
<name>A0AAD5M9M5_PYTIN</name>
<keyword evidence="2" id="KW-1133">Transmembrane helix</keyword>
<dbReference type="AlphaFoldDB" id="A0AAD5M9M5"/>
<accession>A0AAD5M9M5</accession>
<feature type="region of interest" description="Disordered" evidence="1">
    <location>
        <begin position="24"/>
        <end position="145"/>
    </location>
</feature>
<feature type="transmembrane region" description="Helical" evidence="2">
    <location>
        <begin position="221"/>
        <end position="245"/>
    </location>
</feature>
<reference evidence="3" key="1">
    <citation type="submission" date="2021-12" db="EMBL/GenBank/DDBJ databases">
        <title>Prjna785345.</title>
        <authorList>
            <person name="Rujirawat T."/>
            <person name="Krajaejun T."/>
        </authorList>
    </citation>
    <scope>NUCLEOTIDE SEQUENCE</scope>
    <source>
        <strain evidence="3">Pi057C3</strain>
    </source>
</reference>
<evidence type="ECO:0000313" key="4">
    <source>
        <dbReference type="Proteomes" id="UP001209570"/>
    </source>
</evidence>
<keyword evidence="4" id="KW-1185">Reference proteome</keyword>
<feature type="compositionally biased region" description="Low complexity" evidence="1">
    <location>
        <begin position="80"/>
        <end position="90"/>
    </location>
</feature>
<dbReference type="EMBL" id="JAKCXM010000024">
    <property type="protein sequence ID" value="KAJ0407157.1"/>
    <property type="molecule type" value="Genomic_DNA"/>
</dbReference>
<sequence length="261" mass="27503">MPGNLTSIPPKPPKGPEFVLIPIIQNTTQPQPQPQPQRSPSPWIAPSFPPEFALIPVISSTEAPTRTANETSSAEMAELQQDSSSSSRQSFDTTASREYPPSAGEDETEATYAPATVNVAEDTGSDGAFIDAAGDSNGYQPPAPYDFEAYRREQAPSSNSSSAQAVSTWTIVPSVGGSASSPSRLNDGAALPTADPTGADVLSAANRSRDRSPGTSDSLNLVLVLSLLGGCGVVIGVVLGMELHARYRRRHTRRRSDIVII</sequence>
<evidence type="ECO:0000313" key="3">
    <source>
        <dbReference type="EMBL" id="KAJ0407157.1"/>
    </source>
</evidence>
<proteinExistence type="predicted"/>
<gene>
    <name evidence="3" type="ORF">P43SY_001115</name>
</gene>
<evidence type="ECO:0000256" key="1">
    <source>
        <dbReference type="SAM" id="MobiDB-lite"/>
    </source>
</evidence>
<dbReference type="Proteomes" id="UP001209570">
    <property type="component" value="Unassembled WGS sequence"/>
</dbReference>
<feature type="compositionally biased region" description="Polar residues" evidence="1">
    <location>
        <begin position="58"/>
        <end position="74"/>
    </location>
</feature>
<protein>
    <submittedName>
        <fullName evidence="3">Uncharacterized protein</fullName>
    </submittedName>
</protein>
<keyword evidence="2" id="KW-0812">Transmembrane</keyword>